<keyword evidence="13" id="KW-1185">Reference proteome</keyword>
<protein>
    <submittedName>
        <fullName evidence="12">Vacuolar protein sorting-associated protein VTA1 homolog</fullName>
    </submittedName>
</protein>
<name>H2XQF1_CIOIN</name>
<keyword evidence="5" id="KW-0963">Cytoplasm</keyword>
<feature type="compositionally biased region" description="Low complexity" evidence="9">
    <location>
        <begin position="195"/>
        <end position="210"/>
    </location>
</feature>
<gene>
    <name evidence="12" type="primary">LOC104266244</name>
</gene>
<evidence type="ECO:0000313" key="13">
    <source>
        <dbReference type="Proteomes" id="UP000008144"/>
    </source>
</evidence>
<comment type="subcellular location">
    <subcellularLocation>
        <location evidence="2">Cytoplasm</location>
    </subcellularLocation>
    <subcellularLocation>
        <location evidence="1">Endosome membrane</location>
        <topology evidence="1">Peripheral membrane protein</topology>
    </subcellularLocation>
</comment>
<dbReference type="Pfam" id="PF18097">
    <property type="entry name" value="Vta1_C"/>
    <property type="match status" value="1"/>
</dbReference>
<evidence type="ECO:0000256" key="8">
    <source>
        <dbReference type="ARBA" id="ARBA00023136"/>
    </source>
</evidence>
<dbReference type="PANTHER" id="PTHR46009">
    <property type="entry name" value="VACUOLAR PROTEIN SORTING-ASSOCIATED PROTEIN VTA1 HOMOLOG"/>
    <property type="match status" value="1"/>
</dbReference>
<evidence type="ECO:0000256" key="2">
    <source>
        <dbReference type="ARBA" id="ARBA00004496"/>
    </source>
</evidence>
<dbReference type="PANTHER" id="PTHR46009:SF1">
    <property type="entry name" value="VACUOLAR PROTEIN SORTING-ASSOCIATED PROTEIN VTA1 HOMOLOG"/>
    <property type="match status" value="1"/>
</dbReference>
<accession>H2XQF1</accession>
<dbReference type="Proteomes" id="UP000008144">
    <property type="component" value="Chromosome 11"/>
</dbReference>
<keyword evidence="8" id="KW-0472">Membrane</keyword>
<evidence type="ECO:0000256" key="1">
    <source>
        <dbReference type="ARBA" id="ARBA00004481"/>
    </source>
</evidence>
<dbReference type="GO" id="GO:0032511">
    <property type="term" value="P:late endosome to vacuole transport via multivesicular body sorting pathway"/>
    <property type="evidence" value="ECO:0000318"/>
    <property type="project" value="GO_Central"/>
</dbReference>
<dbReference type="FunCoup" id="H2XQF1">
    <property type="interactions" value="758"/>
</dbReference>
<dbReference type="HOGENOM" id="CLU_030378_1_0_1"/>
<dbReference type="GO" id="GO:0010008">
    <property type="term" value="C:endosome membrane"/>
    <property type="evidence" value="ECO:0007669"/>
    <property type="project" value="UniProtKB-SubCell"/>
</dbReference>
<dbReference type="GeneTree" id="ENSGT00390000011342"/>
<dbReference type="KEGG" id="cin:104266244"/>
<dbReference type="GeneID" id="104266244"/>
<feature type="compositionally biased region" description="Pro residues" evidence="9">
    <location>
        <begin position="222"/>
        <end position="234"/>
    </location>
</feature>
<dbReference type="Gene3D" id="1.20.5.420">
    <property type="entry name" value="Immunoglobulin FC, subunit C"/>
    <property type="match status" value="1"/>
</dbReference>
<keyword evidence="7" id="KW-0653">Protein transport</keyword>
<feature type="region of interest" description="Disordered" evidence="9">
    <location>
        <begin position="167"/>
        <end position="253"/>
    </location>
</feature>
<dbReference type="OMA" id="AYWCEYH"/>
<evidence type="ECO:0000256" key="4">
    <source>
        <dbReference type="ARBA" id="ARBA00022448"/>
    </source>
</evidence>
<sequence>MKMEVKPLPPVPDKLKIVRPYINAAKELKSEAPVASYYCNIYALERAMKPDVKKDPDAKGFLLNLMDYAEAHKQALLNHPDFAEDIQGGDSSGYEVVYGAAMELFVSADKQDRDSNFNKHLVRTFYTSAILFDVLQTFKEELPDKVVSLRKYARWKATYIHRCLKNNEAPIPGPIGDEEGPLTDESYSKDNQAQPGPSYSAPGPSSSTYADPGPSSYTEQPKPSPRVQPQPEPQPQYEEEASSSGAGLSPDLMQQAEKLCKHAGSALQYEDVPGAINLLEKCLKLLRTGKE</sequence>
<reference evidence="12" key="4">
    <citation type="submission" date="2025-09" db="UniProtKB">
        <authorList>
            <consortium name="Ensembl"/>
        </authorList>
    </citation>
    <scope>IDENTIFICATION</scope>
</reference>
<evidence type="ECO:0000256" key="7">
    <source>
        <dbReference type="ARBA" id="ARBA00022927"/>
    </source>
</evidence>
<evidence type="ECO:0000259" key="10">
    <source>
        <dbReference type="Pfam" id="PF04652"/>
    </source>
</evidence>
<feature type="domain" description="Vta1/callose synthase N-terminal" evidence="10">
    <location>
        <begin position="18"/>
        <end position="166"/>
    </location>
</feature>
<dbReference type="EMBL" id="EAAA01000803">
    <property type="status" value="NOT_ANNOTATED_CDS"/>
    <property type="molecule type" value="Genomic_DNA"/>
</dbReference>
<evidence type="ECO:0000256" key="9">
    <source>
        <dbReference type="SAM" id="MobiDB-lite"/>
    </source>
</evidence>
<dbReference type="InterPro" id="IPR023175">
    <property type="entry name" value="Vta1/CALS_N_sf"/>
</dbReference>
<keyword evidence="6" id="KW-0967">Endosome</keyword>
<reference evidence="12" key="2">
    <citation type="journal article" date="2008" name="Genome Biol.">
        <title>Improved genome assembly and evidence-based global gene model set for the chordate Ciona intestinalis: new insight into intron and operon populations.</title>
        <authorList>
            <person name="Satou Y."/>
            <person name="Mineta K."/>
            <person name="Ogasawara M."/>
            <person name="Sasakura Y."/>
            <person name="Shoguchi E."/>
            <person name="Ueno K."/>
            <person name="Yamada L."/>
            <person name="Matsumoto J."/>
            <person name="Wasserscheid J."/>
            <person name="Dewar K."/>
            <person name="Wiley G.B."/>
            <person name="Macmil S.L."/>
            <person name="Roe B.A."/>
            <person name="Zeller R.W."/>
            <person name="Hastings K.E."/>
            <person name="Lemaire P."/>
            <person name="Lindquist E."/>
            <person name="Endo T."/>
            <person name="Hotta K."/>
            <person name="Inaba K."/>
        </authorList>
    </citation>
    <scope>NUCLEOTIDE SEQUENCE [LARGE SCALE GENOMIC DNA]</scope>
    <source>
        <strain evidence="12">wild type</strain>
    </source>
</reference>
<organism evidence="12 13">
    <name type="scientific">Ciona intestinalis</name>
    <name type="common">Transparent sea squirt</name>
    <name type="synonym">Ascidia intestinalis</name>
    <dbReference type="NCBI Taxonomy" id="7719"/>
    <lineage>
        <taxon>Eukaryota</taxon>
        <taxon>Metazoa</taxon>
        <taxon>Chordata</taxon>
        <taxon>Tunicata</taxon>
        <taxon>Ascidiacea</taxon>
        <taxon>Phlebobranchia</taxon>
        <taxon>Cionidae</taxon>
        <taxon>Ciona</taxon>
    </lineage>
</organism>
<dbReference type="InterPro" id="IPR044538">
    <property type="entry name" value="Vta1-like"/>
</dbReference>
<dbReference type="Ensembl" id="ENSCINT00000033069.1">
    <property type="protein sequence ID" value="ENSCINP00000031885.1"/>
    <property type="gene ID" value="ENSCING00000017920.1"/>
</dbReference>
<evidence type="ECO:0000256" key="5">
    <source>
        <dbReference type="ARBA" id="ARBA00022490"/>
    </source>
</evidence>
<proteinExistence type="inferred from homology"/>
<dbReference type="GO" id="GO:0015031">
    <property type="term" value="P:protein transport"/>
    <property type="evidence" value="ECO:0007669"/>
    <property type="project" value="UniProtKB-KW"/>
</dbReference>
<comment type="similarity">
    <text evidence="3">Belongs to the VTA1 family.</text>
</comment>
<reference evidence="13" key="1">
    <citation type="journal article" date="2002" name="Science">
        <title>The draft genome of Ciona intestinalis: insights into chordate and vertebrate origins.</title>
        <authorList>
            <person name="Dehal P."/>
            <person name="Satou Y."/>
            <person name="Campbell R.K."/>
            <person name="Chapman J."/>
            <person name="Degnan B."/>
            <person name="De Tomaso A."/>
            <person name="Davidson B."/>
            <person name="Di Gregorio A."/>
            <person name="Gelpke M."/>
            <person name="Goodstein D.M."/>
            <person name="Harafuji N."/>
            <person name="Hastings K.E."/>
            <person name="Ho I."/>
            <person name="Hotta K."/>
            <person name="Huang W."/>
            <person name="Kawashima T."/>
            <person name="Lemaire P."/>
            <person name="Martinez D."/>
            <person name="Meinertzhagen I.A."/>
            <person name="Necula S."/>
            <person name="Nonaka M."/>
            <person name="Putnam N."/>
            <person name="Rash S."/>
            <person name="Saiga H."/>
            <person name="Satake M."/>
            <person name="Terry A."/>
            <person name="Yamada L."/>
            <person name="Wang H.G."/>
            <person name="Awazu S."/>
            <person name="Azumi K."/>
            <person name="Boore J."/>
            <person name="Branno M."/>
            <person name="Chin-Bow S."/>
            <person name="DeSantis R."/>
            <person name="Doyle S."/>
            <person name="Francino P."/>
            <person name="Keys D.N."/>
            <person name="Haga S."/>
            <person name="Hayashi H."/>
            <person name="Hino K."/>
            <person name="Imai K.S."/>
            <person name="Inaba K."/>
            <person name="Kano S."/>
            <person name="Kobayashi K."/>
            <person name="Kobayashi M."/>
            <person name="Lee B.I."/>
            <person name="Makabe K.W."/>
            <person name="Manohar C."/>
            <person name="Matassi G."/>
            <person name="Medina M."/>
            <person name="Mochizuki Y."/>
            <person name="Mount S."/>
            <person name="Morishita T."/>
            <person name="Miura S."/>
            <person name="Nakayama A."/>
            <person name="Nishizaka S."/>
            <person name="Nomoto H."/>
            <person name="Ohta F."/>
            <person name="Oishi K."/>
            <person name="Rigoutsos I."/>
            <person name="Sano M."/>
            <person name="Sasaki A."/>
            <person name="Sasakura Y."/>
            <person name="Shoguchi E."/>
            <person name="Shin-i T."/>
            <person name="Spagnuolo A."/>
            <person name="Stainier D."/>
            <person name="Suzuki M.M."/>
            <person name="Tassy O."/>
            <person name="Takatori N."/>
            <person name="Tokuoka M."/>
            <person name="Yagi K."/>
            <person name="Yoshizaki F."/>
            <person name="Wada S."/>
            <person name="Zhang C."/>
            <person name="Hyatt P.D."/>
            <person name="Larimer F."/>
            <person name="Detter C."/>
            <person name="Doggett N."/>
            <person name="Glavina T."/>
            <person name="Hawkins T."/>
            <person name="Richardson P."/>
            <person name="Lucas S."/>
            <person name="Kohara Y."/>
            <person name="Levine M."/>
            <person name="Satoh N."/>
            <person name="Rokhsar D.S."/>
        </authorList>
    </citation>
    <scope>NUCLEOTIDE SEQUENCE [LARGE SCALE GENOMIC DNA]</scope>
</reference>
<dbReference type="AlphaFoldDB" id="H2XQF1"/>
<dbReference type="Gene3D" id="1.25.40.270">
    <property type="entry name" value="Vacuolar protein sorting-associated protein vta1"/>
    <property type="match status" value="1"/>
</dbReference>
<accession>A0A1W3JEY1</accession>
<dbReference type="Pfam" id="PF04652">
    <property type="entry name" value="Vta1"/>
    <property type="match status" value="1"/>
</dbReference>
<dbReference type="OrthoDB" id="391137at2759"/>
<dbReference type="RefSeq" id="XP_009860276.1">
    <property type="nucleotide sequence ID" value="XM_009861974.3"/>
</dbReference>
<evidence type="ECO:0000256" key="6">
    <source>
        <dbReference type="ARBA" id="ARBA00022753"/>
    </source>
</evidence>
<evidence type="ECO:0000259" key="11">
    <source>
        <dbReference type="Pfam" id="PF18097"/>
    </source>
</evidence>
<evidence type="ECO:0000256" key="3">
    <source>
        <dbReference type="ARBA" id="ARBA00007895"/>
    </source>
</evidence>
<dbReference type="InterPro" id="IPR039431">
    <property type="entry name" value="Vta1/CALS_N"/>
</dbReference>
<dbReference type="STRING" id="7719.ENSCINP00000031885"/>
<dbReference type="InterPro" id="IPR041212">
    <property type="entry name" value="Vta1_C"/>
</dbReference>
<keyword evidence="4" id="KW-0813">Transport</keyword>
<dbReference type="InParanoid" id="H2XQF1"/>
<dbReference type="GO" id="GO:0005771">
    <property type="term" value="C:multivesicular body"/>
    <property type="evidence" value="ECO:0000318"/>
    <property type="project" value="GO_Central"/>
</dbReference>
<reference evidence="12" key="3">
    <citation type="submission" date="2025-08" db="UniProtKB">
        <authorList>
            <consortium name="Ensembl"/>
        </authorList>
    </citation>
    <scope>IDENTIFICATION</scope>
</reference>
<evidence type="ECO:0000313" key="12">
    <source>
        <dbReference type="Ensembl" id="ENSCINP00000031885.1"/>
    </source>
</evidence>
<feature type="domain" description="Vta1 C-terminal" evidence="11">
    <location>
        <begin position="250"/>
        <end position="287"/>
    </location>
</feature>